<reference evidence="1 2" key="1">
    <citation type="journal article" date="2018" name="Front. Plant Sci.">
        <title>Red Clover (Trifolium pratense) and Zigzag Clover (T. medium) - A Picture of Genomic Similarities and Differences.</title>
        <authorList>
            <person name="Dluhosova J."/>
            <person name="Istvanek J."/>
            <person name="Nedelnik J."/>
            <person name="Repkova J."/>
        </authorList>
    </citation>
    <scope>NUCLEOTIDE SEQUENCE [LARGE SCALE GENOMIC DNA]</scope>
    <source>
        <strain evidence="2">cv. 10/8</strain>
        <tissue evidence="1">Leaf</tissue>
    </source>
</reference>
<organism evidence="1 2">
    <name type="scientific">Trifolium medium</name>
    <dbReference type="NCBI Taxonomy" id="97028"/>
    <lineage>
        <taxon>Eukaryota</taxon>
        <taxon>Viridiplantae</taxon>
        <taxon>Streptophyta</taxon>
        <taxon>Embryophyta</taxon>
        <taxon>Tracheophyta</taxon>
        <taxon>Spermatophyta</taxon>
        <taxon>Magnoliopsida</taxon>
        <taxon>eudicotyledons</taxon>
        <taxon>Gunneridae</taxon>
        <taxon>Pentapetalae</taxon>
        <taxon>rosids</taxon>
        <taxon>fabids</taxon>
        <taxon>Fabales</taxon>
        <taxon>Fabaceae</taxon>
        <taxon>Papilionoideae</taxon>
        <taxon>50 kb inversion clade</taxon>
        <taxon>NPAAA clade</taxon>
        <taxon>Hologalegina</taxon>
        <taxon>IRL clade</taxon>
        <taxon>Trifolieae</taxon>
        <taxon>Trifolium</taxon>
    </lineage>
</organism>
<comment type="caution">
    <text evidence="1">The sequence shown here is derived from an EMBL/GenBank/DDBJ whole genome shotgun (WGS) entry which is preliminary data.</text>
</comment>
<proteinExistence type="predicted"/>
<evidence type="ECO:0000313" key="2">
    <source>
        <dbReference type="Proteomes" id="UP000265520"/>
    </source>
</evidence>
<name>A0A392TYX9_9FABA</name>
<dbReference type="EMBL" id="LXQA010694294">
    <property type="protein sequence ID" value="MCI66372.1"/>
    <property type="molecule type" value="Genomic_DNA"/>
</dbReference>
<sequence length="47" mass="4812">MEKAAKSSKILAAWGARRAGMGRKAPVAAGFCCLLPAQRAGRAAHCA</sequence>
<accession>A0A392TYX9</accession>
<dbReference type="AlphaFoldDB" id="A0A392TYX9"/>
<feature type="non-terminal residue" evidence="1">
    <location>
        <position position="47"/>
    </location>
</feature>
<protein>
    <submittedName>
        <fullName evidence="1">Uncharacterized protein</fullName>
    </submittedName>
</protein>
<evidence type="ECO:0000313" key="1">
    <source>
        <dbReference type="EMBL" id="MCI66372.1"/>
    </source>
</evidence>
<dbReference type="Proteomes" id="UP000265520">
    <property type="component" value="Unassembled WGS sequence"/>
</dbReference>
<keyword evidence="2" id="KW-1185">Reference proteome</keyword>